<comment type="caution">
    <text evidence="2">The sequence shown here is derived from an EMBL/GenBank/DDBJ whole genome shotgun (WGS) entry which is preliminary data.</text>
</comment>
<evidence type="ECO:0000256" key="1">
    <source>
        <dbReference type="SAM" id="MobiDB-lite"/>
    </source>
</evidence>
<feature type="compositionally biased region" description="Acidic residues" evidence="1">
    <location>
        <begin position="1"/>
        <end position="14"/>
    </location>
</feature>
<dbReference type="EMBL" id="JBHSOA010000034">
    <property type="protein sequence ID" value="MFC5853331.1"/>
    <property type="molecule type" value="Genomic_DNA"/>
</dbReference>
<evidence type="ECO:0000313" key="2">
    <source>
        <dbReference type="EMBL" id="MFC5853331.1"/>
    </source>
</evidence>
<name>A0ABW1DZZ2_9ACTN</name>
<keyword evidence="3" id="KW-1185">Reference proteome</keyword>
<dbReference type="Proteomes" id="UP001596180">
    <property type="component" value="Unassembled WGS sequence"/>
</dbReference>
<accession>A0ABW1DZZ2</accession>
<proteinExistence type="predicted"/>
<dbReference type="RefSeq" id="WP_381363670.1">
    <property type="nucleotide sequence ID" value="NZ_JBHSOA010000034.1"/>
</dbReference>
<reference evidence="3" key="1">
    <citation type="journal article" date="2019" name="Int. J. Syst. Evol. Microbiol.">
        <title>The Global Catalogue of Microorganisms (GCM) 10K type strain sequencing project: providing services to taxonomists for standard genome sequencing and annotation.</title>
        <authorList>
            <consortium name="The Broad Institute Genomics Platform"/>
            <consortium name="The Broad Institute Genome Sequencing Center for Infectious Disease"/>
            <person name="Wu L."/>
            <person name="Ma J."/>
        </authorList>
    </citation>
    <scope>NUCLEOTIDE SEQUENCE [LARGE SCALE GENOMIC DNA]</scope>
    <source>
        <strain evidence="3">JCM 10411</strain>
    </source>
</reference>
<protein>
    <submittedName>
        <fullName evidence="2">Uncharacterized protein</fullName>
    </submittedName>
</protein>
<feature type="region of interest" description="Disordered" evidence="1">
    <location>
        <begin position="1"/>
        <end position="25"/>
    </location>
</feature>
<gene>
    <name evidence="2" type="ORF">ACFPZI_16305</name>
</gene>
<evidence type="ECO:0000313" key="3">
    <source>
        <dbReference type="Proteomes" id="UP001596180"/>
    </source>
</evidence>
<sequence length="66" mass="6659">MCDEEGDETDDSGVDDAGQSRLGRLPQVIDGGEAVLAVPGAGTAAVIVDPAVLRSGRTLLRNSPAP</sequence>
<organism evidence="2 3">
    <name type="scientific">Streptomyces chlorus</name>
    <dbReference type="NCBI Taxonomy" id="887452"/>
    <lineage>
        <taxon>Bacteria</taxon>
        <taxon>Bacillati</taxon>
        <taxon>Actinomycetota</taxon>
        <taxon>Actinomycetes</taxon>
        <taxon>Kitasatosporales</taxon>
        <taxon>Streptomycetaceae</taxon>
        <taxon>Streptomyces</taxon>
    </lineage>
</organism>